<feature type="domain" description="Ricin B lectin" evidence="3">
    <location>
        <begin position="13"/>
        <end position="141"/>
    </location>
</feature>
<evidence type="ECO:0000313" key="4">
    <source>
        <dbReference type="EMBL" id="KAF9534646.1"/>
    </source>
</evidence>
<keyword evidence="5" id="KW-1185">Reference proteome</keyword>
<name>A0A9P6JVM4_9AGAR</name>
<accession>A0A9P6JVM4</accession>
<sequence>MVGGAVAQTPAFKGLLLLEPGLSSAVCLTAASNADGAIVTIQGCNGGDPQKWLFDGGAVKIFGDKCLDVPQGANVDGTALQIWTCDGGDNQKWSYDKWSNMMGWSNKNKCLDLASGSTAPGNRAQIWDCTGNNINQVWKTGYPVNQLPQTSQDGQSGTNNCGTGNSDNSNCQTAWINSASDFCFWAPPTVSPIGDSEAEVVAYCTKSGRGSRLIPDGTLKGVHFVQTPEFVQITGVGDFTKVNVPKGDAGGELDNRGADGKGNPVGGLLYGNSFGQGLQYHEWTSFISETEFCFRACVGPRATQLCNHIYDTMGCYWNMPANYDANVYEECQGDSGEPMGVYGTSTWFQGVNPTPGPHAAPASSNCQSLPTVSVSPLQQRGAVDPVEKRLPSSPFPAATPAPSS</sequence>
<dbReference type="PROSITE" id="PS50231">
    <property type="entry name" value="RICIN_B_LECTIN"/>
    <property type="match status" value="1"/>
</dbReference>
<dbReference type="CDD" id="cd00161">
    <property type="entry name" value="beta-trefoil_Ricin-like"/>
    <property type="match status" value="1"/>
</dbReference>
<dbReference type="InterPro" id="IPR000772">
    <property type="entry name" value="Ricin_B_lectin"/>
</dbReference>
<evidence type="ECO:0000256" key="1">
    <source>
        <dbReference type="SAM" id="MobiDB-lite"/>
    </source>
</evidence>
<proteinExistence type="predicted"/>
<feature type="chain" id="PRO_5040118116" evidence="2">
    <location>
        <begin position="26"/>
        <end position="404"/>
    </location>
</feature>
<evidence type="ECO:0000256" key="2">
    <source>
        <dbReference type="SAM" id="SignalP"/>
    </source>
</evidence>
<feature type="compositionally biased region" description="Polar residues" evidence="1">
    <location>
        <begin position="362"/>
        <end position="378"/>
    </location>
</feature>
<feature type="compositionally biased region" description="Pro residues" evidence="1">
    <location>
        <begin position="393"/>
        <end position="404"/>
    </location>
</feature>
<dbReference type="AlphaFoldDB" id="A0A9P6JVM4"/>
<evidence type="ECO:0000313" key="5">
    <source>
        <dbReference type="Proteomes" id="UP000807306"/>
    </source>
</evidence>
<protein>
    <submittedName>
        <fullName evidence="4">Macrofage activating glycoprotein</fullName>
    </submittedName>
</protein>
<keyword evidence="2" id="KW-0732">Signal</keyword>
<feature type="region of interest" description="Disordered" evidence="1">
    <location>
        <begin position="352"/>
        <end position="404"/>
    </location>
</feature>
<dbReference type="SUPFAM" id="SSF50370">
    <property type="entry name" value="Ricin B-like lectins"/>
    <property type="match status" value="1"/>
</dbReference>
<dbReference type="Pfam" id="PF00652">
    <property type="entry name" value="Ricin_B_lectin"/>
    <property type="match status" value="1"/>
</dbReference>
<dbReference type="Gene3D" id="2.80.10.50">
    <property type="match status" value="2"/>
</dbReference>
<dbReference type="SMART" id="SM00458">
    <property type="entry name" value="RICIN"/>
    <property type="match status" value="1"/>
</dbReference>
<comment type="caution">
    <text evidence="4">The sequence shown here is derived from an EMBL/GenBank/DDBJ whole genome shotgun (WGS) entry which is preliminary data.</text>
</comment>
<gene>
    <name evidence="4" type="ORF">CPB83DRAFT_888623</name>
</gene>
<dbReference type="EMBL" id="MU157825">
    <property type="protein sequence ID" value="KAF9534646.1"/>
    <property type="molecule type" value="Genomic_DNA"/>
</dbReference>
<dbReference type="InterPro" id="IPR035992">
    <property type="entry name" value="Ricin_B-like_lectins"/>
</dbReference>
<reference evidence="4" key="1">
    <citation type="submission" date="2020-11" db="EMBL/GenBank/DDBJ databases">
        <authorList>
            <consortium name="DOE Joint Genome Institute"/>
            <person name="Ahrendt S."/>
            <person name="Riley R."/>
            <person name="Andreopoulos W."/>
            <person name="Labutti K."/>
            <person name="Pangilinan J."/>
            <person name="Ruiz-Duenas F.J."/>
            <person name="Barrasa J.M."/>
            <person name="Sanchez-Garcia M."/>
            <person name="Camarero S."/>
            <person name="Miyauchi S."/>
            <person name="Serrano A."/>
            <person name="Linde D."/>
            <person name="Babiker R."/>
            <person name="Drula E."/>
            <person name="Ayuso-Fernandez I."/>
            <person name="Pacheco R."/>
            <person name="Padilla G."/>
            <person name="Ferreira P."/>
            <person name="Barriuso J."/>
            <person name="Kellner H."/>
            <person name="Castanera R."/>
            <person name="Alfaro M."/>
            <person name="Ramirez L."/>
            <person name="Pisabarro A.G."/>
            <person name="Kuo A."/>
            <person name="Tritt A."/>
            <person name="Lipzen A."/>
            <person name="He G."/>
            <person name="Yan M."/>
            <person name="Ng V."/>
            <person name="Cullen D."/>
            <person name="Martin F."/>
            <person name="Rosso M.-N."/>
            <person name="Henrissat B."/>
            <person name="Hibbett D."/>
            <person name="Martinez A.T."/>
            <person name="Grigoriev I.V."/>
        </authorList>
    </citation>
    <scope>NUCLEOTIDE SEQUENCE</scope>
    <source>
        <strain evidence="4">CBS 506.95</strain>
    </source>
</reference>
<evidence type="ECO:0000259" key="3">
    <source>
        <dbReference type="SMART" id="SM00458"/>
    </source>
</evidence>
<feature type="signal peptide" evidence="2">
    <location>
        <begin position="1"/>
        <end position="25"/>
    </location>
</feature>
<dbReference type="OrthoDB" id="2564904at2759"/>
<organism evidence="4 5">
    <name type="scientific">Crepidotus variabilis</name>
    <dbReference type="NCBI Taxonomy" id="179855"/>
    <lineage>
        <taxon>Eukaryota</taxon>
        <taxon>Fungi</taxon>
        <taxon>Dikarya</taxon>
        <taxon>Basidiomycota</taxon>
        <taxon>Agaricomycotina</taxon>
        <taxon>Agaricomycetes</taxon>
        <taxon>Agaricomycetidae</taxon>
        <taxon>Agaricales</taxon>
        <taxon>Agaricineae</taxon>
        <taxon>Crepidotaceae</taxon>
        <taxon>Crepidotus</taxon>
    </lineage>
</organism>
<dbReference type="Proteomes" id="UP000807306">
    <property type="component" value="Unassembled WGS sequence"/>
</dbReference>